<keyword evidence="1" id="KW-0175">Coiled coil</keyword>
<protein>
    <submittedName>
        <fullName evidence="2">Fibronectin/fibrinogen-binding protein</fullName>
    </submittedName>
</protein>
<accession>A0A1W1CQ28</accession>
<organism evidence="2">
    <name type="scientific">hydrothermal vent metagenome</name>
    <dbReference type="NCBI Taxonomy" id="652676"/>
    <lineage>
        <taxon>unclassified sequences</taxon>
        <taxon>metagenomes</taxon>
        <taxon>ecological metagenomes</taxon>
    </lineage>
</organism>
<evidence type="ECO:0000313" key="2">
    <source>
        <dbReference type="EMBL" id="SFV67802.1"/>
    </source>
</evidence>
<dbReference type="InterPro" id="IPR051608">
    <property type="entry name" value="RQC_Subunit_NEMF"/>
</dbReference>
<dbReference type="PANTHER" id="PTHR15239:SF6">
    <property type="entry name" value="RIBOSOME QUALITY CONTROL COMPLEX SUBUNIT NEMF"/>
    <property type="match status" value="1"/>
</dbReference>
<reference evidence="2" key="1">
    <citation type="submission" date="2016-10" db="EMBL/GenBank/DDBJ databases">
        <authorList>
            <person name="de Groot N.N."/>
        </authorList>
    </citation>
    <scope>NUCLEOTIDE SEQUENCE</scope>
</reference>
<feature type="coiled-coil region" evidence="1">
    <location>
        <begin position="193"/>
        <end position="220"/>
    </location>
</feature>
<dbReference type="GO" id="GO:0000049">
    <property type="term" value="F:tRNA binding"/>
    <property type="evidence" value="ECO:0007669"/>
    <property type="project" value="TreeGrafter"/>
</dbReference>
<evidence type="ECO:0000256" key="1">
    <source>
        <dbReference type="SAM" id="Coils"/>
    </source>
</evidence>
<sequence>MKLSHLKQIAEYLKKFKKITAIHRVSDTIVRVVFDRDDALYFNMQRSNSSIFKCKEYPRSKIYNAPFDVILAKRFNRSNILNVSLVNGDKIIRFKTSLSSAYKEEITYLQFEFTGKYTNVIILDEDNIVLEALRHVDLFASFREVRVGQKLFDVPPAPFVAKEYPIEDVEAFLYGVYEKEQSAKLQSLKKQKIALLNKKLKKLQKLYAQLDSQEELEREAQKYEHYGNLVLSNVQKIKPYAKEITLNDYDGSVVEIVLEKPHAKPFSISEMFFTKSKKAKQRAKHLYIEEESLRSKIEHIKLFINTVNEAKDIAKIELLFPKKVQNKKVKTNDSIETFWIEGYKVELGKNEKGNIALLQNAKARDIWLHLRERPSCHVIIHTDKQQLPQNIIQAAARLCVDFTTTSKDRYLVDYTPRREVSIQNGANVLYNKYKTIEVDTREE</sequence>
<dbReference type="PANTHER" id="PTHR15239">
    <property type="entry name" value="NUCLEAR EXPORT MEDIATOR FACTOR NEMF"/>
    <property type="match status" value="1"/>
</dbReference>
<dbReference type="EMBL" id="FPHK01000110">
    <property type="protein sequence ID" value="SFV67802.1"/>
    <property type="molecule type" value="Genomic_DNA"/>
</dbReference>
<dbReference type="GO" id="GO:1990112">
    <property type="term" value="C:RQC complex"/>
    <property type="evidence" value="ECO:0007669"/>
    <property type="project" value="TreeGrafter"/>
</dbReference>
<dbReference type="AlphaFoldDB" id="A0A1W1CQ28"/>
<gene>
    <name evidence="2" type="ORF">MNB_SM-6-116</name>
</gene>
<dbReference type="Pfam" id="PF05833">
    <property type="entry name" value="NFACT_N"/>
    <property type="match status" value="2"/>
</dbReference>
<proteinExistence type="predicted"/>
<dbReference type="GO" id="GO:0072344">
    <property type="term" value="P:rescue of stalled ribosome"/>
    <property type="evidence" value="ECO:0007669"/>
    <property type="project" value="TreeGrafter"/>
</dbReference>
<dbReference type="GO" id="GO:0043023">
    <property type="term" value="F:ribosomal large subunit binding"/>
    <property type="evidence" value="ECO:0007669"/>
    <property type="project" value="TreeGrafter"/>
</dbReference>
<name>A0A1W1CQ28_9ZZZZ</name>
<dbReference type="Gene3D" id="2.30.310.10">
    <property type="entry name" value="ibrinogen binding protein from staphylococcus aureus domain"/>
    <property type="match status" value="1"/>
</dbReference>